<dbReference type="PROSITE" id="PS51257">
    <property type="entry name" value="PROKAR_LIPOPROTEIN"/>
    <property type="match status" value="1"/>
</dbReference>
<proteinExistence type="predicted"/>
<accession>A0A3B6VI05</accession>
<dbReference type="GeneID" id="56438984"/>
<keyword evidence="2" id="KW-1185">Reference proteome</keyword>
<dbReference type="RefSeq" id="WP_013243363.1">
    <property type="nucleotide sequence ID" value="NC_019908.1"/>
</dbReference>
<dbReference type="EMBL" id="CP002873">
    <property type="protein sequence ID" value="AGA65556.1"/>
    <property type="molecule type" value="Genomic_DNA"/>
</dbReference>
<protein>
    <recommendedName>
        <fullName evidence="3">Lipoprotein</fullName>
    </recommendedName>
</protein>
<dbReference type="AlphaFoldDB" id="A0A3B6VI05"/>
<sequence length="155" mass="18471">MNKLLIISLLFVFIISCEKKIVYESKQYTGNMTNNIYTNDIDVRSRKFDAIGLIKKSSFTMYPDIKIEDLITSFNTVEWEDFIAEDDYMRYVDIIGTIDTNKYIFQFKILDHYNWELYAFEMNNKAYTTDRASYRLYSLYTNRIVETNAVINTNL</sequence>
<dbReference type="KEGG" id="bpip:BPP43_01000"/>
<reference evidence="1 2" key="1">
    <citation type="journal article" date="2013" name="Genome Announc.">
        <title>Complete Genome Sequence of the Porcine Strain Brachyspira pilosicoli P43/6/78(T.).</title>
        <authorList>
            <person name="Lin C."/>
            <person name="den Bakker H.C."/>
            <person name="Suzuki H."/>
            <person name="Lefebure T."/>
            <person name="Ponnala L."/>
            <person name="Sun Q."/>
            <person name="Stanhope M.J."/>
            <person name="Wiedmann M."/>
            <person name="Duhamel G.E."/>
        </authorList>
    </citation>
    <scope>NUCLEOTIDE SEQUENCE [LARGE SCALE GENOMIC DNA]</scope>
    <source>
        <strain evidence="1 2">P43/6/78</strain>
    </source>
</reference>
<organism evidence="1 2">
    <name type="scientific">Brachyspira pilosicoli P43/6/78</name>
    <dbReference type="NCBI Taxonomy" id="1042417"/>
    <lineage>
        <taxon>Bacteria</taxon>
        <taxon>Pseudomonadati</taxon>
        <taxon>Spirochaetota</taxon>
        <taxon>Spirochaetia</taxon>
        <taxon>Brachyspirales</taxon>
        <taxon>Brachyspiraceae</taxon>
        <taxon>Brachyspira</taxon>
    </lineage>
</organism>
<dbReference type="Proteomes" id="UP000010793">
    <property type="component" value="Chromosome"/>
</dbReference>
<name>A0A3B6VI05_BRAPL</name>
<evidence type="ECO:0008006" key="3">
    <source>
        <dbReference type="Google" id="ProtNLM"/>
    </source>
</evidence>
<evidence type="ECO:0000313" key="2">
    <source>
        <dbReference type="Proteomes" id="UP000010793"/>
    </source>
</evidence>
<gene>
    <name evidence="1" type="ORF">BPP43_01000</name>
</gene>
<evidence type="ECO:0000313" key="1">
    <source>
        <dbReference type="EMBL" id="AGA65556.1"/>
    </source>
</evidence>